<feature type="transmembrane region" description="Helical" evidence="5">
    <location>
        <begin position="55"/>
        <end position="71"/>
    </location>
</feature>
<feature type="transmembrane region" description="Helical" evidence="5">
    <location>
        <begin position="107"/>
        <end position="123"/>
    </location>
</feature>
<feature type="transmembrane region" description="Helical" evidence="5">
    <location>
        <begin position="308"/>
        <end position="325"/>
    </location>
</feature>
<keyword evidence="3 5" id="KW-1133">Transmembrane helix</keyword>
<dbReference type="Pfam" id="PF04932">
    <property type="entry name" value="Wzy_C"/>
    <property type="match status" value="1"/>
</dbReference>
<feature type="transmembrane region" description="Helical" evidence="5">
    <location>
        <begin position="374"/>
        <end position="394"/>
    </location>
</feature>
<accession>A0A6C2YSL2</accession>
<dbReference type="GO" id="GO:0016020">
    <property type="term" value="C:membrane"/>
    <property type="evidence" value="ECO:0007669"/>
    <property type="project" value="UniProtKB-SubCell"/>
</dbReference>
<feature type="transmembrane region" description="Helical" evidence="5">
    <location>
        <begin position="346"/>
        <end position="368"/>
    </location>
</feature>
<evidence type="ECO:0000313" key="8">
    <source>
        <dbReference type="Proteomes" id="UP000464378"/>
    </source>
</evidence>
<dbReference type="RefSeq" id="WP_162659258.1">
    <property type="nucleotide sequence ID" value="NZ_LR593887.1"/>
</dbReference>
<feature type="transmembrane region" description="Helical" evidence="5">
    <location>
        <begin position="180"/>
        <end position="210"/>
    </location>
</feature>
<evidence type="ECO:0000256" key="3">
    <source>
        <dbReference type="ARBA" id="ARBA00022989"/>
    </source>
</evidence>
<dbReference type="EMBL" id="LR586016">
    <property type="protein sequence ID" value="VIP04133.1"/>
    <property type="molecule type" value="Genomic_DNA"/>
</dbReference>
<keyword evidence="8" id="KW-1185">Reference proteome</keyword>
<reference evidence="7" key="1">
    <citation type="submission" date="2019-04" db="EMBL/GenBank/DDBJ databases">
        <authorList>
            <consortium name="Science for Life Laboratories"/>
        </authorList>
    </citation>
    <scope>NUCLEOTIDE SEQUENCE</scope>
    <source>
        <strain evidence="7">MBLW1</strain>
    </source>
</reference>
<dbReference type="PANTHER" id="PTHR37422:SF13">
    <property type="entry name" value="LIPOPOLYSACCHARIDE BIOSYNTHESIS PROTEIN PA4999-RELATED"/>
    <property type="match status" value="1"/>
</dbReference>
<keyword evidence="4 5" id="KW-0472">Membrane</keyword>
<keyword evidence="2 5" id="KW-0812">Transmembrane</keyword>
<name>A0A6C2YSL2_9BACT</name>
<evidence type="ECO:0000313" key="7">
    <source>
        <dbReference type="EMBL" id="VIP04133.1"/>
    </source>
</evidence>
<dbReference type="EMBL" id="LR593887">
    <property type="protein sequence ID" value="VTS05631.1"/>
    <property type="molecule type" value="Genomic_DNA"/>
</dbReference>
<evidence type="ECO:0000256" key="2">
    <source>
        <dbReference type="ARBA" id="ARBA00022692"/>
    </source>
</evidence>
<dbReference type="Proteomes" id="UP000464378">
    <property type="component" value="Chromosome"/>
</dbReference>
<dbReference type="KEGG" id="tim:GMBLW1_50600"/>
<feature type="transmembrane region" description="Helical" evidence="5">
    <location>
        <begin position="20"/>
        <end position="43"/>
    </location>
</feature>
<evidence type="ECO:0000256" key="4">
    <source>
        <dbReference type="ARBA" id="ARBA00023136"/>
    </source>
</evidence>
<protein>
    <recommendedName>
        <fullName evidence="6">O-antigen ligase-related domain-containing protein</fullName>
    </recommendedName>
</protein>
<gene>
    <name evidence="7" type="ORF">GMBLW1_50600</name>
</gene>
<evidence type="ECO:0000256" key="5">
    <source>
        <dbReference type="SAM" id="Phobius"/>
    </source>
</evidence>
<feature type="transmembrane region" description="Helical" evidence="5">
    <location>
        <begin position="217"/>
        <end position="235"/>
    </location>
</feature>
<proteinExistence type="predicted"/>
<dbReference type="PANTHER" id="PTHR37422">
    <property type="entry name" value="TEICHURONIC ACID BIOSYNTHESIS PROTEIN TUAE"/>
    <property type="match status" value="1"/>
</dbReference>
<evidence type="ECO:0000256" key="1">
    <source>
        <dbReference type="ARBA" id="ARBA00004141"/>
    </source>
</evidence>
<sequence>MVWLLIGYMFLFIDRPFEVWPILGDMYLERVYMLFTMAMWCIAPGKRLLPNVQHLGVIAFAGAVLITWGMSPWMEAGQVGVENWFKVLVFYVLLVTSINTEKDLRRILGGFLVVMAIYLLHSLKEFLGGRHVYRMSIARMVGVDTSMGDPNSFGSTIIYSLPIVTVFWSVTTSKLLRLGLLGYVGLCMLCILLTGSRGSLLGLIMIGGILMLRSRRIVLYGILAVLFSPVIFMALPESLQNRFHTIIDPSVGPANAIESGQGRIDGFFTGMELLAESPLVGIGPGAWRPRTRSIIESHNLYGQVAGEMGMLGIVSFFGMVLLVYHNIRTMNKLRKRYPPQSPDEEFLYRTARAVGLMFFMMLSLGMFGHNLFRYNWLWFGGILIIAHHCVLVRLKQRSMNAAPMRLPRVMPVGFPRPIGPGSGPMRAG</sequence>
<evidence type="ECO:0000259" key="6">
    <source>
        <dbReference type="Pfam" id="PF04932"/>
    </source>
</evidence>
<dbReference type="InterPro" id="IPR007016">
    <property type="entry name" value="O-antigen_ligase-rel_domated"/>
</dbReference>
<dbReference type="InParanoid" id="A0A6C2YSL2"/>
<organism evidence="7">
    <name type="scientific">Tuwongella immobilis</name>
    <dbReference type="NCBI Taxonomy" id="692036"/>
    <lineage>
        <taxon>Bacteria</taxon>
        <taxon>Pseudomonadati</taxon>
        <taxon>Planctomycetota</taxon>
        <taxon>Planctomycetia</taxon>
        <taxon>Gemmatales</taxon>
        <taxon>Gemmataceae</taxon>
        <taxon>Tuwongella</taxon>
    </lineage>
</organism>
<feature type="domain" description="O-antigen ligase-related" evidence="6">
    <location>
        <begin position="185"/>
        <end position="317"/>
    </location>
</feature>
<dbReference type="InterPro" id="IPR051533">
    <property type="entry name" value="WaaL-like"/>
</dbReference>
<dbReference type="AlphaFoldDB" id="A0A6C2YSL2"/>
<comment type="subcellular location">
    <subcellularLocation>
        <location evidence="1">Membrane</location>
        <topology evidence="1">Multi-pass membrane protein</topology>
    </subcellularLocation>
</comment>